<comment type="caution">
    <text evidence="1">The sequence shown here is derived from an EMBL/GenBank/DDBJ whole genome shotgun (WGS) entry which is preliminary data.</text>
</comment>
<evidence type="ECO:0000313" key="2">
    <source>
        <dbReference type="Proteomes" id="UP000291343"/>
    </source>
</evidence>
<dbReference type="EMBL" id="QKKF02005541">
    <property type="protein sequence ID" value="RZF46877.1"/>
    <property type="molecule type" value="Genomic_DNA"/>
</dbReference>
<dbReference type="AlphaFoldDB" id="A0A482XMD9"/>
<name>A0A482XMD9_LAOST</name>
<accession>A0A482XMD9</accession>
<gene>
    <name evidence="1" type="ORF">LSTR_LSTR008258</name>
</gene>
<dbReference type="InParanoid" id="A0A482XMD9"/>
<organism evidence="1 2">
    <name type="scientific">Laodelphax striatellus</name>
    <name type="common">Small brown planthopper</name>
    <name type="synonym">Delphax striatella</name>
    <dbReference type="NCBI Taxonomy" id="195883"/>
    <lineage>
        <taxon>Eukaryota</taxon>
        <taxon>Metazoa</taxon>
        <taxon>Ecdysozoa</taxon>
        <taxon>Arthropoda</taxon>
        <taxon>Hexapoda</taxon>
        <taxon>Insecta</taxon>
        <taxon>Pterygota</taxon>
        <taxon>Neoptera</taxon>
        <taxon>Paraneoptera</taxon>
        <taxon>Hemiptera</taxon>
        <taxon>Auchenorrhyncha</taxon>
        <taxon>Fulgoroidea</taxon>
        <taxon>Delphacidae</taxon>
        <taxon>Criomorphinae</taxon>
        <taxon>Laodelphax</taxon>
    </lineage>
</organism>
<keyword evidence="2" id="KW-1185">Reference proteome</keyword>
<protein>
    <submittedName>
        <fullName evidence="1">Uncharacterized protein</fullName>
    </submittedName>
</protein>
<dbReference type="Proteomes" id="UP000291343">
    <property type="component" value="Unassembled WGS sequence"/>
</dbReference>
<sequence length="80" mass="8904">MDTNVRVRVSSPTTHGDLFGARRMSRPSRSVIGARTFGYTRCRFSSDYGPFQFELSVLLPFSSLTQYASKPSGLCHAIAR</sequence>
<evidence type="ECO:0000313" key="1">
    <source>
        <dbReference type="EMBL" id="RZF46877.1"/>
    </source>
</evidence>
<reference evidence="1 2" key="1">
    <citation type="journal article" date="2017" name="Gigascience">
        <title>Genome sequence of the small brown planthopper, Laodelphax striatellus.</title>
        <authorList>
            <person name="Zhu J."/>
            <person name="Jiang F."/>
            <person name="Wang X."/>
            <person name="Yang P."/>
            <person name="Bao Y."/>
            <person name="Zhao W."/>
            <person name="Wang W."/>
            <person name="Lu H."/>
            <person name="Wang Q."/>
            <person name="Cui N."/>
            <person name="Li J."/>
            <person name="Chen X."/>
            <person name="Luo L."/>
            <person name="Yu J."/>
            <person name="Kang L."/>
            <person name="Cui F."/>
        </authorList>
    </citation>
    <scope>NUCLEOTIDE SEQUENCE [LARGE SCALE GENOMIC DNA]</scope>
    <source>
        <strain evidence="1">Lst14</strain>
    </source>
</reference>
<proteinExistence type="predicted"/>